<sequence>MLLDKQLIPKKEKQKPKLNLIYFPPDRTMVRNSQLQMHQSQEIKT</sequence>
<organism evidence="1">
    <name type="scientific">Rhizophora mucronata</name>
    <name type="common">Asiatic mangrove</name>
    <dbReference type="NCBI Taxonomy" id="61149"/>
    <lineage>
        <taxon>Eukaryota</taxon>
        <taxon>Viridiplantae</taxon>
        <taxon>Streptophyta</taxon>
        <taxon>Embryophyta</taxon>
        <taxon>Tracheophyta</taxon>
        <taxon>Spermatophyta</taxon>
        <taxon>Magnoliopsida</taxon>
        <taxon>eudicotyledons</taxon>
        <taxon>Gunneridae</taxon>
        <taxon>Pentapetalae</taxon>
        <taxon>rosids</taxon>
        <taxon>fabids</taxon>
        <taxon>Malpighiales</taxon>
        <taxon>Rhizophoraceae</taxon>
        <taxon>Rhizophora</taxon>
    </lineage>
</organism>
<protein>
    <submittedName>
        <fullName evidence="1">Uncharacterized protein</fullName>
    </submittedName>
</protein>
<proteinExistence type="predicted"/>
<dbReference type="EMBL" id="GGEC01005052">
    <property type="protein sequence ID" value="MBW85535.1"/>
    <property type="molecule type" value="Transcribed_RNA"/>
</dbReference>
<name>A0A2P2IWD6_RHIMU</name>
<reference evidence="1" key="1">
    <citation type="submission" date="2018-02" db="EMBL/GenBank/DDBJ databases">
        <title>Rhizophora mucronata_Transcriptome.</title>
        <authorList>
            <person name="Meera S.P."/>
            <person name="Sreeshan A."/>
            <person name="Augustine A."/>
        </authorList>
    </citation>
    <scope>NUCLEOTIDE SEQUENCE</scope>
    <source>
        <tissue evidence="1">Leaf</tissue>
    </source>
</reference>
<accession>A0A2P2IWD6</accession>
<evidence type="ECO:0000313" key="1">
    <source>
        <dbReference type="EMBL" id="MBW85535.1"/>
    </source>
</evidence>
<dbReference type="AlphaFoldDB" id="A0A2P2IWD6"/>